<dbReference type="GO" id="GO:0022857">
    <property type="term" value="F:transmembrane transporter activity"/>
    <property type="evidence" value="ECO:0007669"/>
    <property type="project" value="InterPro"/>
</dbReference>
<dbReference type="RefSeq" id="WP_164129781.1">
    <property type="nucleotide sequence ID" value="NZ_JAAGOX010000015.1"/>
</dbReference>
<feature type="domain" description="ABC transporter" evidence="4">
    <location>
        <begin position="13"/>
        <end position="243"/>
    </location>
</feature>
<dbReference type="PROSITE" id="PS50893">
    <property type="entry name" value="ABC_TRANSPORTER_2"/>
    <property type="match status" value="1"/>
</dbReference>
<keyword evidence="2" id="KW-0547">Nucleotide-binding</keyword>
<evidence type="ECO:0000259" key="4">
    <source>
        <dbReference type="PROSITE" id="PS50893"/>
    </source>
</evidence>
<dbReference type="SUPFAM" id="SSF50331">
    <property type="entry name" value="MOP-like"/>
    <property type="match status" value="1"/>
</dbReference>
<dbReference type="Gene3D" id="2.40.50.140">
    <property type="entry name" value="Nucleic acid-binding proteins"/>
    <property type="match status" value="1"/>
</dbReference>
<dbReference type="GO" id="GO:0043190">
    <property type="term" value="C:ATP-binding cassette (ABC) transporter complex"/>
    <property type="evidence" value="ECO:0007669"/>
    <property type="project" value="InterPro"/>
</dbReference>
<dbReference type="Gene3D" id="2.40.50.100">
    <property type="match status" value="1"/>
</dbReference>
<dbReference type="Pfam" id="PF00005">
    <property type="entry name" value="ABC_tran"/>
    <property type="match status" value="1"/>
</dbReference>
<reference evidence="5" key="1">
    <citation type="submission" date="2020-02" db="EMBL/GenBank/DDBJ databases">
        <title>Delineation of the pyrene-degrading pathway in Roseobacter clade bacteria by genomic analysis.</title>
        <authorList>
            <person name="Zhou H."/>
            <person name="Wang H."/>
        </authorList>
    </citation>
    <scope>NUCLEOTIDE SEQUENCE</scope>
    <source>
        <strain evidence="5">PrR005</strain>
    </source>
</reference>
<accession>A0A6B2NQ74</accession>
<keyword evidence="1" id="KW-0813">Transport</keyword>
<protein>
    <submittedName>
        <fullName evidence="5">ABC transporter ATP-binding protein</fullName>
    </submittedName>
</protein>
<dbReference type="AlphaFoldDB" id="A0A6B2NQ74"/>
<proteinExistence type="predicted"/>
<dbReference type="Pfam" id="PF08402">
    <property type="entry name" value="TOBE_2"/>
    <property type="match status" value="1"/>
</dbReference>
<evidence type="ECO:0000313" key="5">
    <source>
        <dbReference type="EMBL" id="NDW45528.1"/>
    </source>
</evidence>
<dbReference type="EMBL" id="JAAGOX010000015">
    <property type="protein sequence ID" value="NDW45528.1"/>
    <property type="molecule type" value="Genomic_DNA"/>
</dbReference>
<dbReference type="InterPro" id="IPR008995">
    <property type="entry name" value="Mo/tungstate-bd_C_term_dom"/>
</dbReference>
<evidence type="ECO:0000256" key="2">
    <source>
        <dbReference type="ARBA" id="ARBA00022741"/>
    </source>
</evidence>
<comment type="caution">
    <text evidence="5">The sequence shown here is derived from an EMBL/GenBank/DDBJ whole genome shotgun (WGS) entry which is preliminary data.</text>
</comment>
<dbReference type="FunFam" id="3.40.50.300:FF:000133">
    <property type="entry name" value="Spermidine/putrescine import ATP-binding protein PotA"/>
    <property type="match status" value="1"/>
</dbReference>
<dbReference type="InterPro" id="IPR012340">
    <property type="entry name" value="NA-bd_OB-fold"/>
</dbReference>
<dbReference type="InterPro" id="IPR050093">
    <property type="entry name" value="ABC_SmlMolc_Importer"/>
</dbReference>
<dbReference type="Gene3D" id="3.40.50.300">
    <property type="entry name" value="P-loop containing nucleotide triphosphate hydrolases"/>
    <property type="match status" value="1"/>
</dbReference>
<evidence type="ECO:0000256" key="3">
    <source>
        <dbReference type="ARBA" id="ARBA00022840"/>
    </source>
</evidence>
<dbReference type="InterPro" id="IPR013611">
    <property type="entry name" value="Transp-assoc_OB_typ2"/>
</dbReference>
<dbReference type="GO" id="GO:0005524">
    <property type="term" value="F:ATP binding"/>
    <property type="evidence" value="ECO:0007669"/>
    <property type="project" value="UniProtKB-KW"/>
</dbReference>
<dbReference type="PANTHER" id="PTHR42781">
    <property type="entry name" value="SPERMIDINE/PUTRESCINE IMPORT ATP-BINDING PROTEIN POTA"/>
    <property type="match status" value="1"/>
</dbReference>
<dbReference type="SUPFAM" id="SSF52540">
    <property type="entry name" value="P-loop containing nucleoside triphosphate hydrolases"/>
    <property type="match status" value="1"/>
</dbReference>
<dbReference type="PROSITE" id="PS00211">
    <property type="entry name" value="ABC_TRANSPORTER_1"/>
    <property type="match status" value="1"/>
</dbReference>
<dbReference type="GO" id="GO:0016887">
    <property type="term" value="F:ATP hydrolysis activity"/>
    <property type="evidence" value="ECO:0007669"/>
    <property type="project" value="InterPro"/>
</dbReference>
<evidence type="ECO:0000256" key="1">
    <source>
        <dbReference type="ARBA" id="ARBA00022448"/>
    </source>
</evidence>
<dbReference type="InterPro" id="IPR003593">
    <property type="entry name" value="AAA+_ATPase"/>
</dbReference>
<keyword evidence="3 5" id="KW-0067">ATP-binding</keyword>
<sequence length="370" mass="40536">MLDTEKPHARTIIDLDGVTKSFGSVQALKGITATIREGEFFSLLGPSGCGKTTLLRMIAGFEDPTTGTITIDDKPMAGIAANHRPTNMVFQSYAIFPHLSVADNVGYGLKKRRLPKADYKREVEQALAMVDLGGYGPRAAHTLSGGQRQRVALARALIMKPKVVLLDEPLSALDKKLRDQMQLELRQLQRSVGITFILVTHDQEEALIMSDRIAVMFDGQIEQLATPEELYRRPVNQRVASFIGVMNFLGAQATGSTDTHVSLDVQALGKIDIPHSGLPKGMKPEDIHRVGVRPEMMTILIDGAPSAERIVEGEVTETSYYGDMTYYSVRLNGLETPVTISMRNTAGRAVLRPGETARVGFATDSIIVFR</sequence>
<dbReference type="InterPro" id="IPR027417">
    <property type="entry name" value="P-loop_NTPase"/>
</dbReference>
<gene>
    <name evidence="5" type="ORF">G0P99_11200</name>
</gene>
<name>A0A6B2NQ74_9RHOB</name>
<dbReference type="SMART" id="SM00382">
    <property type="entry name" value="AAA"/>
    <property type="match status" value="1"/>
</dbReference>
<dbReference type="GO" id="GO:0015847">
    <property type="term" value="P:putrescine transport"/>
    <property type="evidence" value="ECO:0007669"/>
    <property type="project" value="UniProtKB-ARBA"/>
</dbReference>
<dbReference type="InterPro" id="IPR017871">
    <property type="entry name" value="ABC_transporter-like_CS"/>
</dbReference>
<organism evidence="5">
    <name type="scientific">Ruegeria sp. PrR005</name>
    <dbReference type="NCBI Taxonomy" id="2706882"/>
    <lineage>
        <taxon>Bacteria</taxon>
        <taxon>Pseudomonadati</taxon>
        <taxon>Pseudomonadota</taxon>
        <taxon>Alphaproteobacteria</taxon>
        <taxon>Rhodobacterales</taxon>
        <taxon>Roseobacteraceae</taxon>
        <taxon>Ruegeria</taxon>
    </lineage>
</organism>
<dbReference type="InterPro" id="IPR003439">
    <property type="entry name" value="ABC_transporter-like_ATP-bd"/>
</dbReference>
<dbReference type="PANTHER" id="PTHR42781:SF4">
    <property type="entry name" value="SPERMIDINE_PUTRESCINE IMPORT ATP-BINDING PROTEIN POTA"/>
    <property type="match status" value="1"/>
</dbReference>